<dbReference type="InterPro" id="IPR036388">
    <property type="entry name" value="WH-like_DNA-bd_sf"/>
</dbReference>
<dbReference type="Gene3D" id="1.20.5.4130">
    <property type="match status" value="1"/>
</dbReference>
<keyword evidence="3" id="KW-0611">Plant defense</keyword>
<dbReference type="PANTHER" id="PTHR36766:SF40">
    <property type="entry name" value="DISEASE RESISTANCE PROTEIN RGA3"/>
    <property type="match status" value="1"/>
</dbReference>
<dbReference type="GeneID" id="125418642"/>
<dbReference type="Gene3D" id="3.80.10.10">
    <property type="entry name" value="Ribonuclease Inhibitor"/>
    <property type="match status" value="4"/>
</dbReference>
<dbReference type="Pfam" id="PF18052">
    <property type="entry name" value="Rx_N"/>
    <property type="match status" value="1"/>
</dbReference>
<dbReference type="RefSeq" id="XP_024934127.3">
    <property type="nucleotide sequence ID" value="XM_025078359.3"/>
</dbReference>
<dbReference type="InterPro" id="IPR032675">
    <property type="entry name" value="LRR_dom_sf"/>
</dbReference>
<evidence type="ECO:0000256" key="3">
    <source>
        <dbReference type="ARBA" id="ARBA00022821"/>
    </source>
</evidence>
<dbReference type="Pfam" id="PF00931">
    <property type="entry name" value="NB-ARC"/>
    <property type="match status" value="1"/>
</dbReference>
<evidence type="ECO:0000256" key="1">
    <source>
        <dbReference type="ARBA" id="ARBA00022737"/>
    </source>
</evidence>
<dbReference type="InterPro" id="IPR041118">
    <property type="entry name" value="Rx_N"/>
</dbReference>
<evidence type="ECO:0000313" key="11">
    <source>
        <dbReference type="RefSeq" id="XP_024934128.3"/>
    </source>
</evidence>
<evidence type="ECO:0000313" key="12">
    <source>
        <dbReference type="RefSeq" id="XP_024934129.3"/>
    </source>
</evidence>
<feature type="domain" description="NB-ARC" evidence="5">
    <location>
        <begin position="177"/>
        <end position="354"/>
    </location>
</feature>
<organism evidence="9 12">
    <name type="scientific">Ziziphus jujuba</name>
    <name type="common">Chinese jujube</name>
    <name type="synonym">Ziziphus sativa</name>
    <dbReference type="NCBI Taxonomy" id="326968"/>
    <lineage>
        <taxon>Eukaryota</taxon>
        <taxon>Viridiplantae</taxon>
        <taxon>Streptophyta</taxon>
        <taxon>Embryophyta</taxon>
        <taxon>Tracheophyta</taxon>
        <taxon>Spermatophyta</taxon>
        <taxon>Magnoliopsida</taxon>
        <taxon>eudicotyledons</taxon>
        <taxon>Gunneridae</taxon>
        <taxon>Pentapetalae</taxon>
        <taxon>rosids</taxon>
        <taxon>fabids</taxon>
        <taxon>Rosales</taxon>
        <taxon>Rhamnaceae</taxon>
        <taxon>Paliureae</taxon>
        <taxon>Ziziphus</taxon>
    </lineage>
</organism>
<dbReference type="RefSeq" id="XP_024934129.3">
    <property type="nucleotide sequence ID" value="XM_025078361.3"/>
</dbReference>
<evidence type="ECO:0000313" key="10">
    <source>
        <dbReference type="RefSeq" id="XP_024934127.3"/>
    </source>
</evidence>
<dbReference type="SUPFAM" id="SSF52058">
    <property type="entry name" value="L domain-like"/>
    <property type="match status" value="3"/>
</dbReference>
<accession>A0A6P6GJ61</accession>
<dbReference type="Gene3D" id="1.10.10.10">
    <property type="entry name" value="Winged helix-like DNA-binding domain superfamily/Winged helix DNA-binding domain"/>
    <property type="match status" value="1"/>
</dbReference>
<protein>
    <submittedName>
        <fullName evidence="10 11">Disease resistance RPP13-like protein 1 isoform X1</fullName>
    </submittedName>
</protein>
<dbReference type="InterPro" id="IPR058922">
    <property type="entry name" value="WHD_DRP"/>
</dbReference>
<dbReference type="Gene3D" id="1.10.8.430">
    <property type="entry name" value="Helical domain of apoptotic protease-activating factors"/>
    <property type="match status" value="1"/>
</dbReference>
<dbReference type="SUPFAM" id="SSF52540">
    <property type="entry name" value="P-loop containing nucleoside triphosphate hydrolases"/>
    <property type="match status" value="1"/>
</dbReference>
<proteinExistence type="predicted"/>
<dbReference type="PANTHER" id="PTHR36766">
    <property type="entry name" value="PLANT BROAD-SPECTRUM MILDEW RESISTANCE PROTEIN RPW8"/>
    <property type="match status" value="1"/>
</dbReference>
<dbReference type="RefSeq" id="XP_060669585.1">
    <property type="nucleotide sequence ID" value="XM_060813602.1"/>
</dbReference>
<reference evidence="10 11" key="1">
    <citation type="submission" date="2025-05" db="UniProtKB">
        <authorList>
            <consortium name="RefSeq"/>
        </authorList>
    </citation>
    <scope>IDENTIFICATION</scope>
    <source>
        <tissue evidence="10 11">Seedling</tissue>
    </source>
</reference>
<dbReference type="GO" id="GO:0005524">
    <property type="term" value="F:ATP binding"/>
    <property type="evidence" value="ECO:0007669"/>
    <property type="project" value="UniProtKB-KW"/>
</dbReference>
<feature type="domain" description="Disease resistance R13L4/SHOC-2-like LRR" evidence="8">
    <location>
        <begin position="574"/>
        <end position="872"/>
    </location>
</feature>
<dbReference type="GO" id="GO:0006952">
    <property type="term" value="P:defense response"/>
    <property type="evidence" value="ECO:0007669"/>
    <property type="project" value="UniProtKB-KW"/>
</dbReference>
<evidence type="ECO:0000259" key="6">
    <source>
        <dbReference type="Pfam" id="PF18052"/>
    </source>
</evidence>
<evidence type="ECO:0000313" key="9">
    <source>
        <dbReference type="Proteomes" id="UP001652623"/>
    </source>
</evidence>
<dbReference type="GO" id="GO:0043531">
    <property type="term" value="F:ADP binding"/>
    <property type="evidence" value="ECO:0007669"/>
    <property type="project" value="InterPro"/>
</dbReference>
<keyword evidence="4" id="KW-0067">ATP-binding</keyword>
<dbReference type="RefSeq" id="XP_024934128.3">
    <property type="nucleotide sequence ID" value="XM_025078360.3"/>
</dbReference>
<dbReference type="InterPro" id="IPR055414">
    <property type="entry name" value="LRR_R13L4/SHOC2-like"/>
</dbReference>
<dbReference type="Gene3D" id="3.40.50.300">
    <property type="entry name" value="P-loop containing nucleotide triphosphate hydrolases"/>
    <property type="match status" value="1"/>
</dbReference>
<dbReference type="GO" id="GO:0051707">
    <property type="term" value="P:response to other organism"/>
    <property type="evidence" value="ECO:0007669"/>
    <property type="project" value="UniProtKB-ARBA"/>
</dbReference>
<keyword evidence="1" id="KW-0677">Repeat</keyword>
<evidence type="ECO:0000259" key="5">
    <source>
        <dbReference type="Pfam" id="PF00931"/>
    </source>
</evidence>
<evidence type="ECO:0000256" key="2">
    <source>
        <dbReference type="ARBA" id="ARBA00022741"/>
    </source>
</evidence>
<dbReference type="Pfam" id="PF23559">
    <property type="entry name" value="WHD_DRP"/>
    <property type="match status" value="1"/>
</dbReference>
<evidence type="ECO:0000259" key="8">
    <source>
        <dbReference type="Pfam" id="PF23598"/>
    </source>
</evidence>
<sequence length="1403" mass="158610">MAGTLVGGAFLSATLQVLFDRLAHREVLDYLRGKKFNQGLLKKLKIMLVSVNALLNDAEEKQIINPAVKEWLEELEDAAYDTDDLLDEIATDALQYKLESESPTGTSGKVRKMANLFSHNSYVSDMENRMKEILEVVEYIANQKYLLDLKVKEGVASPREPTTSLVDVSQVYGRDGDKDAVLKMLREEYKDSSNPYVVIAIVGMGGVGKTTLAQLLYHDDRVKKHFELKSWVDNSERFDISMATQAVLTAVTDDHPASQSSSYDNKDLDWLQNRLKEVLTGKKFLLVLDNVWNENWEHMSKPFKHVARGSRILITTRHEEVAKRMGATSTLYHLGQLNNDACWQLFAKHAFDNPNACQISEENYKQMIVEKCRGSPLAAETLGGVLRYKENEKWKTILDGEIPDFSYEDSKIRSVLLLSYSYLPLHLKRCFVFCSVFPKGYEFQKHQLVLLWMAANLLQKPKKNMITMEEVGYKYFDELCLRSLFQKSSGREESCFVMHDLIHDLAQYVSRGHYFTLEDGNSEEVTMKKVRHLVVASHVSDKTLDSILQTTQLRTLLPSSSNSFDYLSNKAVNQVVSDLKFLRVLNLSWCEKCKELPKTIGDLKHLRYLDLSNTLIRRLPKSVTRLYNLQILKLSRCQKLFHLPNDMHRLINLRHLYIDGCCNMKEMPRQIGRLKSLQTLTTFIVGQDGAKIGELVELSELRGNLCLQNLENVADGDDASKARLVNKNKLEEVTFSWSGDTKEPQHDKGVLEELLSGTELKRLNIIGYRGVKFPNCFQNPNTISNIVSIKLEGCKYCQSLPALGELPSLKTLYIKQLDGIVSVRKEFYGTNGKFASLESLSFSLMSAWKEWNSTGVEVKDGVFPKLQELCISDCDRLITVDLPSDLLSLTKLLVIGRTKEAIIQSLLPRTQVLHHLEVGKCKKPKEVLQTVDCNGVKSMNEALERSETCVLPHSSVSSKNSFPAEFLSASLTHIEIKNCQNLESFPLHSLPNLMHLYLVECENLKHIKVAKNSFSLGSLFIKGCPNFTSFNEGRLKTPNLNSLTVEDCEKLTKLPEQMPYLLQSLKQLQIIKCPKVESSPEGGLPSNLNGLSVSNCSALIKDLIKNQIKWKLKELQALEYFDIRDESDANVELFPKDDLLPSKLTSLCIGPLASLKELDMKQLQRLTSLKSLGIQSCPKLATLKIDTALGAPTLPKLRSLFIKDCRDFTSFPEGGLNAPNLNSLTVERCENLKNLPEQMHNLLPRLEHLGIIECPKVESFPKQGLPSNLKGLSVDKCSKLTAKRMEWNLQKLPALECFEIKDANMEFFPDKGLLPSTLTCLSIGPLPNLKRLDKEELQQLSSLKSLIIMGCLNLKKLPQLPASLTCLTINECPALKARCQRKKGKDWNIISQIPRIRIDNEPV</sequence>
<dbReference type="PRINTS" id="PR00364">
    <property type="entry name" value="DISEASERSIST"/>
</dbReference>
<keyword evidence="2" id="KW-0547">Nucleotide-binding</keyword>
<name>A0A6P6GJ61_ZIZJJ</name>
<evidence type="ECO:0000259" key="7">
    <source>
        <dbReference type="Pfam" id="PF23559"/>
    </source>
</evidence>
<dbReference type="InterPro" id="IPR027417">
    <property type="entry name" value="P-loop_NTPase"/>
</dbReference>
<evidence type="ECO:0000256" key="4">
    <source>
        <dbReference type="ARBA" id="ARBA00022840"/>
    </source>
</evidence>
<dbReference type="InterPro" id="IPR042197">
    <property type="entry name" value="Apaf_helical"/>
</dbReference>
<dbReference type="InterPro" id="IPR002182">
    <property type="entry name" value="NB-ARC"/>
</dbReference>
<dbReference type="Proteomes" id="UP001652623">
    <property type="component" value="Chromosome 12"/>
</dbReference>
<keyword evidence="9" id="KW-1185">Reference proteome</keyword>
<evidence type="ECO:0000313" key="13">
    <source>
        <dbReference type="RefSeq" id="XP_060669585.1"/>
    </source>
</evidence>
<feature type="domain" description="Disease resistance protein winged helix" evidence="7">
    <location>
        <begin position="436"/>
        <end position="506"/>
    </location>
</feature>
<dbReference type="Pfam" id="PF23598">
    <property type="entry name" value="LRR_14"/>
    <property type="match status" value="1"/>
</dbReference>
<feature type="domain" description="Disease resistance N-terminal" evidence="6">
    <location>
        <begin position="10"/>
        <end position="99"/>
    </location>
</feature>
<gene>
    <name evidence="10 11 12 13" type="primary">LOC125418642</name>
</gene>